<evidence type="ECO:0000313" key="9">
    <source>
        <dbReference type="EMBL" id="ESO05611.1"/>
    </source>
</evidence>
<evidence type="ECO:0000256" key="5">
    <source>
        <dbReference type="ARBA" id="ARBA00048336"/>
    </source>
</evidence>
<dbReference type="Proteomes" id="UP000015101">
    <property type="component" value="Unassembled WGS sequence"/>
</dbReference>
<dbReference type="EnsemblMetazoa" id="HelroT77266">
    <property type="protein sequence ID" value="HelroP77266"/>
    <property type="gene ID" value="HelroG77266"/>
</dbReference>
<keyword evidence="4" id="KW-0904">Protein phosphatase</keyword>
<reference evidence="10" key="3">
    <citation type="submission" date="2015-06" db="UniProtKB">
        <authorList>
            <consortium name="EnsemblMetazoa"/>
        </authorList>
    </citation>
    <scope>IDENTIFICATION</scope>
</reference>
<dbReference type="EC" id="3.1.3.16" evidence="2"/>
<dbReference type="SUPFAM" id="SSF52799">
    <property type="entry name" value="(Phosphotyrosine protein) phosphatases II"/>
    <property type="match status" value="1"/>
</dbReference>
<dbReference type="EMBL" id="KB096325">
    <property type="protein sequence ID" value="ESO05611.1"/>
    <property type="molecule type" value="Genomic_DNA"/>
</dbReference>
<dbReference type="Gene3D" id="3.90.190.10">
    <property type="entry name" value="Protein tyrosine phosphatase superfamily"/>
    <property type="match status" value="1"/>
</dbReference>
<dbReference type="STRING" id="6412.T1G2V3"/>
<keyword evidence="3" id="KW-0378">Hydrolase</keyword>
<dbReference type="GeneID" id="20215401"/>
<organism evidence="10 11">
    <name type="scientific">Helobdella robusta</name>
    <name type="common">Californian leech</name>
    <dbReference type="NCBI Taxonomy" id="6412"/>
    <lineage>
        <taxon>Eukaryota</taxon>
        <taxon>Metazoa</taxon>
        <taxon>Spiralia</taxon>
        <taxon>Lophotrochozoa</taxon>
        <taxon>Annelida</taxon>
        <taxon>Clitellata</taxon>
        <taxon>Hirudinea</taxon>
        <taxon>Rhynchobdellida</taxon>
        <taxon>Glossiphoniidae</taxon>
        <taxon>Helobdella</taxon>
    </lineage>
</organism>
<dbReference type="Pfam" id="PF00782">
    <property type="entry name" value="DSPc"/>
    <property type="match status" value="1"/>
</dbReference>
<dbReference type="RefSeq" id="XP_009016244.1">
    <property type="nucleotide sequence ID" value="XM_009017996.1"/>
</dbReference>
<evidence type="ECO:0000259" key="7">
    <source>
        <dbReference type="PROSITE" id="PS50054"/>
    </source>
</evidence>
<dbReference type="InterPro" id="IPR000387">
    <property type="entry name" value="Tyr_Pase_dom"/>
</dbReference>
<reference evidence="9 11" key="2">
    <citation type="journal article" date="2013" name="Nature">
        <title>Insights into bilaterian evolution from three spiralian genomes.</title>
        <authorList>
            <person name="Simakov O."/>
            <person name="Marletaz F."/>
            <person name="Cho S.J."/>
            <person name="Edsinger-Gonzales E."/>
            <person name="Havlak P."/>
            <person name="Hellsten U."/>
            <person name="Kuo D.H."/>
            <person name="Larsson T."/>
            <person name="Lv J."/>
            <person name="Arendt D."/>
            <person name="Savage R."/>
            <person name="Osoegawa K."/>
            <person name="de Jong P."/>
            <person name="Grimwood J."/>
            <person name="Chapman J.A."/>
            <person name="Shapiro H."/>
            <person name="Aerts A."/>
            <person name="Otillar R.P."/>
            <person name="Terry A.Y."/>
            <person name="Boore J.L."/>
            <person name="Grigoriev I.V."/>
            <person name="Lindberg D.R."/>
            <person name="Seaver E.C."/>
            <person name="Weisblat D.A."/>
            <person name="Putnam N.H."/>
            <person name="Rokhsar D.S."/>
        </authorList>
    </citation>
    <scope>NUCLEOTIDE SEQUENCE</scope>
</reference>
<accession>T1G2V3</accession>
<evidence type="ECO:0000313" key="11">
    <source>
        <dbReference type="Proteomes" id="UP000015101"/>
    </source>
</evidence>
<dbReference type="InterPro" id="IPR043587">
    <property type="entry name" value="Phosphatase_SSH-like"/>
</dbReference>
<gene>
    <name evidence="10" type="primary">20215401</name>
    <name evidence="9" type="ORF">HELRODRAFT_77266</name>
</gene>
<dbReference type="PANTHER" id="PTHR45864">
    <property type="entry name" value="SLINGSHOT PROTEIN PHOSPHATASE HOMOLOG"/>
    <property type="match status" value="1"/>
</dbReference>
<comment type="similarity">
    <text evidence="1">Belongs to the protein-tyrosine phosphatase family.</text>
</comment>
<dbReference type="PROSITE" id="PS00383">
    <property type="entry name" value="TYR_PHOSPHATASE_1"/>
    <property type="match status" value="1"/>
</dbReference>
<keyword evidence="6" id="KW-1133">Transmembrane helix</keyword>
<dbReference type="GO" id="GO:0004722">
    <property type="term" value="F:protein serine/threonine phosphatase activity"/>
    <property type="evidence" value="ECO:0007669"/>
    <property type="project" value="UniProtKB-EC"/>
</dbReference>
<feature type="domain" description="Tyrosine specific protein phosphatases" evidence="8">
    <location>
        <begin position="271"/>
        <end position="328"/>
    </location>
</feature>
<dbReference type="InterPro" id="IPR043588">
    <property type="entry name" value="SSH-N"/>
</dbReference>
<sequence length="381" mass="43396">MLLSSSSSSVAAVSGPPHERFLIIGVDVNESNDDVTVGLVLPVTKDTDICLDGEGGFYISSDGVVYSFHPVSVQEMWSVCLSVLKGVCSVRNKHQQPPQQQQNDWVSFYRGVSQSSTLQVVEWLRVEDALSSSQNIHQQISEGSSDHTVLKNMIRRKLQEILVTADLDNVTSIQEMLKMDLASSLEMSTSQYRQYLDEEMIMVMRQMDNPSQILDFLYLGSEWNASNLEELQKNGVGYILNVTKEIDNFFPGMFKYCNVRVYDYEETELIKHWNSTYKFIDEARRTSSKILVHCKMGVSRSASTVIAYLMKGHQFTLEHAYQMVKQRRSCVQPNPGFMKQLIIYQGILDARSVGLLMLLCVVVFCCYSVVHLQFFQVFIYI</sequence>
<dbReference type="eggNOG" id="KOG1716">
    <property type="taxonomic scope" value="Eukaryota"/>
</dbReference>
<dbReference type="PROSITE" id="PS50054">
    <property type="entry name" value="TYR_PHOSPHATASE_DUAL"/>
    <property type="match status" value="1"/>
</dbReference>
<evidence type="ECO:0000256" key="6">
    <source>
        <dbReference type="SAM" id="Phobius"/>
    </source>
</evidence>
<keyword evidence="6" id="KW-0472">Membrane</keyword>
<evidence type="ECO:0000313" key="10">
    <source>
        <dbReference type="EnsemblMetazoa" id="HelroP77266"/>
    </source>
</evidence>
<dbReference type="KEGG" id="hro:HELRODRAFT_77266"/>
<dbReference type="FunFam" id="3.90.190.10:FF:000004">
    <property type="entry name" value="Protein phosphatase Slingshot homolog 2"/>
    <property type="match status" value="1"/>
</dbReference>
<dbReference type="GO" id="GO:0030837">
    <property type="term" value="P:negative regulation of actin filament polymerization"/>
    <property type="evidence" value="ECO:0007669"/>
    <property type="project" value="InterPro"/>
</dbReference>
<dbReference type="AlphaFoldDB" id="T1G2V3"/>
<dbReference type="OrthoDB" id="5779068at2759"/>
<dbReference type="SMART" id="SM00195">
    <property type="entry name" value="DSPc"/>
    <property type="match status" value="1"/>
</dbReference>
<dbReference type="InterPro" id="IPR020422">
    <property type="entry name" value="TYR_PHOSPHATASE_DUAL_dom"/>
</dbReference>
<dbReference type="HOGENOM" id="CLU_006650_3_0_1"/>
<dbReference type="Pfam" id="PF23040">
    <property type="entry name" value="PH_SSH1-like_1st"/>
    <property type="match status" value="1"/>
</dbReference>
<reference evidence="11" key="1">
    <citation type="submission" date="2012-12" db="EMBL/GenBank/DDBJ databases">
        <authorList>
            <person name="Hellsten U."/>
            <person name="Grimwood J."/>
            <person name="Chapman J.A."/>
            <person name="Shapiro H."/>
            <person name="Aerts A."/>
            <person name="Otillar R.P."/>
            <person name="Terry A.Y."/>
            <person name="Boore J.L."/>
            <person name="Simakov O."/>
            <person name="Marletaz F."/>
            <person name="Cho S.-J."/>
            <person name="Edsinger-Gonzales E."/>
            <person name="Havlak P."/>
            <person name="Kuo D.-H."/>
            <person name="Larsson T."/>
            <person name="Lv J."/>
            <person name="Arendt D."/>
            <person name="Savage R."/>
            <person name="Osoegawa K."/>
            <person name="de Jong P."/>
            <person name="Lindberg D.R."/>
            <person name="Seaver E.C."/>
            <person name="Weisblat D.A."/>
            <person name="Putnam N.H."/>
            <person name="Grigoriev I.V."/>
            <person name="Rokhsar D.S."/>
        </authorList>
    </citation>
    <scope>NUCLEOTIDE SEQUENCE</scope>
</reference>
<dbReference type="InterPro" id="IPR016130">
    <property type="entry name" value="Tyr_Pase_AS"/>
</dbReference>
<protein>
    <recommendedName>
        <fullName evidence="2">protein-serine/threonine phosphatase</fullName>
        <ecNumber evidence="2">3.1.3.16</ecNumber>
    </recommendedName>
</protein>
<dbReference type="GO" id="GO:0003779">
    <property type="term" value="F:actin binding"/>
    <property type="evidence" value="ECO:0007669"/>
    <property type="project" value="InterPro"/>
</dbReference>
<proteinExistence type="inferred from homology"/>
<dbReference type="EMBL" id="AMQM01003834">
    <property type="status" value="NOT_ANNOTATED_CDS"/>
    <property type="molecule type" value="Genomic_DNA"/>
</dbReference>
<dbReference type="OMA" id="RYCLNEW"/>
<dbReference type="CTD" id="20215401"/>
<dbReference type="InterPro" id="IPR029021">
    <property type="entry name" value="Prot-tyrosine_phosphatase-like"/>
</dbReference>
<keyword evidence="6" id="KW-0812">Transmembrane</keyword>
<name>T1G2V3_HELRO</name>
<dbReference type="InterPro" id="IPR000340">
    <property type="entry name" value="Dual-sp_phosphatase_cat-dom"/>
</dbReference>
<evidence type="ECO:0000256" key="4">
    <source>
        <dbReference type="ARBA" id="ARBA00022912"/>
    </source>
</evidence>
<evidence type="ECO:0000256" key="1">
    <source>
        <dbReference type="ARBA" id="ARBA00009580"/>
    </source>
</evidence>
<comment type="catalytic activity">
    <reaction evidence="5">
        <text>O-phospho-L-threonyl-[protein] + H2O = L-threonyl-[protein] + phosphate</text>
        <dbReference type="Rhea" id="RHEA:47004"/>
        <dbReference type="Rhea" id="RHEA-COMP:11060"/>
        <dbReference type="Rhea" id="RHEA-COMP:11605"/>
        <dbReference type="ChEBI" id="CHEBI:15377"/>
        <dbReference type="ChEBI" id="CHEBI:30013"/>
        <dbReference type="ChEBI" id="CHEBI:43474"/>
        <dbReference type="ChEBI" id="CHEBI:61977"/>
        <dbReference type="EC" id="3.1.3.16"/>
    </reaction>
</comment>
<dbReference type="InParanoid" id="T1G2V3"/>
<dbReference type="PROSITE" id="PS50056">
    <property type="entry name" value="TYR_PHOSPHATASE_2"/>
    <property type="match status" value="1"/>
</dbReference>
<evidence type="ECO:0000256" key="3">
    <source>
        <dbReference type="ARBA" id="ARBA00022801"/>
    </source>
</evidence>
<evidence type="ECO:0000256" key="2">
    <source>
        <dbReference type="ARBA" id="ARBA00013081"/>
    </source>
</evidence>
<keyword evidence="11" id="KW-1185">Reference proteome</keyword>
<dbReference type="PANTHER" id="PTHR45864:SF2">
    <property type="entry name" value="PROTEIN PHOSPHATASE SLINGSHOT"/>
    <property type="match status" value="1"/>
</dbReference>
<feature type="transmembrane region" description="Helical" evidence="6">
    <location>
        <begin position="355"/>
        <end position="380"/>
    </location>
</feature>
<evidence type="ECO:0000259" key="8">
    <source>
        <dbReference type="PROSITE" id="PS50056"/>
    </source>
</evidence>
<feature type="domain" description="Tyrosine-protein phosphatase" evidence="7">
    <location>
        <begin position="209"/>
        <end position="350"/>
    </location>
</feature>